<evidence type="ECO:0000313" key="11">
    <source>
        <dbReference type="EMBL" id="MEX0386166.1"/>
    </source>
</evidence>
<evidence type="ECO:0000256" key="2">
    <source>
        <dbReference type="ARBA" id="ARBA00012417"/>
    </source>
</evidence>
<comment type="catalytic activity">
    <reaction evidence="9">
        <text>DNA(n) + a 2'-deoxyribonucleoside 5'-triphosphate = DNA(n+1) + diphosphate</text>
        <dbReference type="Rhea" id="RHEA:22508"/>
        <dbReference type="Rhea" id="RHEA-COMP:17339"/>
        <dbReference type="Rhea" id="RHEA-COMP:17340"/>
        <dbReference type="ChEBI" id="CHEBI:33019"/>
        <dbReference type="ChEBI" id="CHEBI:61560"/>
        <dbReference type="ChEBI" id="CHEBI:173112"/>
        <dbReference type="EC" id="2.7.7.7"/>
    </reaction>
</comment>
<dbReference type="InterPro" id="IPR012340">
    <property type="entry name" value="NA-bd_OB-fold"/>
</dbReference>
<dbReference type="InterPro" id="IPR048472">
    <property type="entry name" value="DNA_pol_IIIA_C"/>
</dbReference>
<dbReference type="Gene3D" id="3.20.20.140">
    <property type="entry name" value="Metal-dependent hydrolases"/>
    <property type="match status" value="1"/>
</dbReference>
<dbReference type="NCBIfam" id="NF004226">
    <property type="entry name" value="PRK05673.1"/>
    <property type="match status" value="1"/>
</dbReference>
<evidence type="ECO:0000256" key="9">
    <source>
        <dbReference type="ARBA" id="ARBA00049244"/>
    </source>
</evidence>
<organism evidence="11 12">
    <name type="scientific">Spiribacter onubensis</name>
    <dbReference type="NCBI Taxonomy" id="3122420"/>
    <lineage>
        <taxon>Bacteria</taxon>
        <taxon>Pseudomonadati</taxon>
        <taxon>Pseudomonadota</taxon>
        <taxon>Gammaproteobacteria</taxon>
        <taxon>Chromatiales</taxon>
        <taxon>Ectothiorhodospiraceae</taxon>
        <taxon>Spiribacter</taxon>
    </lineage>
</organism>
<dbReference type="InterPro" id="IPR011708">
    <property type="entry name" value="DNA_pol3_alpha_NTPase_dom"/>
</dbReference>
<dbReference type="NCBIfam" id="TIGR00594">
    <property type="entry name" value="polc"/>
    <property type="match status" value="1"/>
</dbReference>
<dbReference type="InterPro" id="IPR049821">
    <property type="entry name" value="PolIIIA_DnaE1_PHP"/>
</dbReference>
<dbReference type="InterPro" id="IPR029460">
    <property type="entry name" value="DNAPol_HHH"/>
</dbReference>
<sequence>MSPAFVHLHLHTEFSLIDGTVRVKPLVEAAAHEGMPAVAVTDQGNLFGMVKFYSAAVTAGVKPIIGADLRIADADRDGHHVLTFLCMDDAGYANLTRLITASYLEGQGEGLPLVNRRWLDDWSGGLIVLSGGARGDVGEALVSGNGDLAHRRLAFWQERFGDRFYLELQRTERPGDEAHVHAAVALAAETGTPVVATNDVRFLEQGDYEAHEARVCIHDGRILHDQDRPRHYSDAQYLRSPAEMVERFADIPEAIDNTLAIAQRCNLSLTLGQNVLPDFPVPGEQTIEDYLREESRAGLARRIERLGTPGGEESAYYARLDHELDVIIQMGFPGYFLIVADFIRWAKSRDIPVGPGRGSGAGSLVAYALDITDLDPLRYDLLFERFLNPERVSMPDFDVDFCMEKRDQVIDYVAERYGREKVSQIATHGTMAARAVVRDVGRVLGHGYGYVDRIAKMIPFEIGMTLAKALAQEADLRELAEQDEDVGFLLDLAGRLEGLSRNVGKHAGGVVIAPSDLTDFAPLFCEPDGSGLATQYDKDDVEAVGLVKFDFLGLRTLTIIDWTVKAVNALREARGEQALDIATIPLDDKQTFDRLKECQTTAVFQLESRGMKDLIRRLRPDSFEDIVALVALFRPGPLQSGMVEDFIDRKHGRKPVAYPTPELHHDALKPILQPTYGVILYQEQVMQIAQAVGGYSLGEADLLRRAMGKKKPEEMAKQRSIFLEGAKAQGLKAEHAEGLFDLMEKFAGYGFNKSHSAAYALLSYQTAWLKAHYPSAFMAAVLSSDMDNTDKVVTLIDECRAMSLEVAPPDVNRSDWMFRAPDDGGVVYGLGAVKGVGHSAVEAVVEARREGGCFSDLHDLCRRVDLRRVNRRVLEALIRSGSLDGITPNRATAMADLPNALQAAEQQSRNTELGQDDLFGLGAPTEGDAGEGGEHPLERMTEWPERERLAAEKETLGLYLTGHPISEHEAELAGFVSCRLNEAGIGLERSTGRRDSEQRVVLAGLVVAARSRVTQSGRRLGFVTLDDRTARMEIVLFGDVYQRHRHLLEKDQLIVVEGDLGYDDFSDGYRVSAERVYDLAGARLHFARRLVLRVDAEQAGNGFVPALQQTLAPYQQGECSVCIDYEGPDVCARVRLGEAWRVRPEPELISALSQLLPADRVAVDYRRQARGTIWQS</sequence>
<keyword evidence="5 11" id="KW-0808">Transferase</keyword>
<dbReference type="PANTHER" id="PTHR32294:SF0">
    <property type="entry name" value="DNA POLYMERASE III SUBUNIT ALPHA"/>
    <property type="match status" value="1"/>
</dbReference>
<dbReference type="Gene3D" id="1.10.10.1600">
    <property type="entry name" value="Bacterial DNA polymerase III alpha subunit, thumb domain"/>
    <property type="match status" value="1"/>
</dbReference>
<keyword evidence="6 11" id="KW-0548">Nucleotidyltransferase</keyword>
<dbReference type="InterPro" id="IPR041931">
    <property type="entry name" value="DNA_pol3_alpha_thumb_dom"/>
</dbReference>
<dbReference type="InterPro" id="IPR040982">
    <property type="entry name" value="DNA_pol3_finger"/>
</dbReference>
<accession>A0ABV3S7Q6</accession>
<name>A0ABV3S7Q6_9GAMM</name>
<dbReference type="Pfam" id="PF17657">
    <property type="entry name" value="DNA_pol3_finger"/>
    <property type="match status" value="1"/>
</dbReference>
<keyword evidence="7" id="KW-0235">DNA replication</keyword>
<dbReference type="InterPro" id="IPR016195">
    <property type="entry name" value="Pol/histidinol_Pase-like"/>
</dbReference>
<dbReference type="InterPro" id="IPR004013">
    <property type="entry name" value="PHP_dom"/>
</dbReference>
<dbReference type="SUPFAM" id="SSF89550">
    <property type="entry name" value="PHP domain-like"/>
    <property type="match status" value="1"/>
</dbReference>
<dbReference type="EMBL" id="JBAKFJ010000001">
    <property type="protein sequence ID" value="MEX0386166.1"/>
    <property type="molecule type" value="Genomic_DNA"/>
</dbReference>
<evidence type="ECO:0000256" key="3">
    <source>
        <dbReference type="ARBA" id="ARBA00019114"/>
    </source>
</evidence>
<dbReference type="CDD" id="cd07433">
    <property type="entry name" value="PHP_PolIIIA_DnaE1"/>
    <property type="match status" value="1"/>
</dbReference>
<keyword evidence="12" id="KW-1185">Reference proteome</keyword>
<dbReference type="InterPro" id="IPR003141">
    <property type="entry name" value="Pol/His_phosphatase_N"/>
</dbReference>
<keyword evidence="4" id="KW-0963">Cytoplasm</keyword>
<evidence type="ECO:0000256" key="7">
    <source>
        <dbReference type="ARBA" id="ARBA00022705"/>
    </source>
</evidence>
<dbReference type="Pfam" id="PF07733">
    <property type="entry name" value="DNA_pol3_alpha"/>
    <property type="match status" value="1"/>
</dbReference>
<dbReference type="SMART" id="SM00481">
    <property type="entry name" value="POLIIIAc"/>
    <property type="match status" value="1"/>
</dbReference>
<comment type="caution">
    <text evidence="11">The sequence shown here is derived from an EMBL/GenBank/DDBJ whole genome shotgun (WGS) entry which is preliminary data.</text>
</comment>
<evidence type="ECO:0000256" key="5">
    <source>
        <dbReference type="ARBA" id="ARBA00022679"/>
    </source>
</evidence>
<reference evidence="11 12" key="1">
    <citation type="submission" date="2024-02" db="EMBL/GenBank/DDBJ databases">
        <title>New especies of Spiribacter isolated from saline water.</title>
        <authorList>
            <person name="Leon M.J."/>
            <person name="De La Haba R."/>
            <person name="Sanchez-Porro C."/>
            <person name="Ventosa A."/>
        </authorList>
    </citation>
    <scope>NUCLEOTIDE SEQUENCE [LARGE SCALE GENOMIC DNA]</scope>
    <source>
        <strain evidence="12">ag22IC4-227</strain>
    </source>
</reference>
<dbReference type="Proteomes" id="UP001556653">
    <property type="component" value="Unassembled WGS sequence"/>
</dbReference>
<dbReference type="Pfam" id="PF01336">
    <property type="entry name" value="tRNA_anti-codon"/>
    <property type="match status" value="1"/>
</dbReference>
<evidence type="ECO:0000256" key="1">
    <source>
        <dbReference type="ARBA" id="ARBA00004496"/>
    </source>
</evidence>
<protein>
    <recommendedName>
        <fullName evidence="3">DNA polymerase III subunit alpha</fullName>
        <ecNumber evidence="2">2.7.7.7</ecNumber>
    </recommendedName>
</protein>
<feature type="domain" description="Polymerase/histidinol phosphatase N-terminal" evidence="10">
    <location>
        <begin position="6"/>
        <end position="73"/>
    </location>
</feature>
<dbReference type="InterPro" id="IPR004365">
    <property type="entry name" value="NA-bd_OB_tRNA"/>
</dbReference>
<gene>
    <name evidence="11" type="primary">dnaE</name>
    <name evidence="11" type="ORF">V6X64_04025</name>
</gene>
<proteinExistence type="predicted"/>
<dbReference type="CDD" id="cd04485">
    <property type="entry name" value="DnaE_OBF"/>
    <property type="match status" value="1"/>
</dbReference>
<dbReference type="EC" id="2.7.7.7" evidence="2"/>
<dbReference type="Gene3D" id="2.40.50.140">
    <property type="entry name" value="Nucleic acid-binding proteins"/>
    <property type="match status" value="1"/>
</dbReference>
<keyword evidence="8" id="KW-0239">DNA-directed DNA polymerase</keyword>
<dbReference type="Pfam" id="PF14579">
    <property type="entry name" value="HHH_6"/>
    <property type="match status" value="1"/>
</dbReference>
<dbReference type="GO" id="GO:0003887">
    <property type="term" value="F:DNA-directed DNA polymerase activity"/>
    <property type="evidence" value="ECO:0007669"/>
    <property type="project" value="UniProtKB-EC"/>
</dbReference>
<evidence type="ECO:0000256" key="4">
    <source>
        <dbReference type="ARBA" id="ARBA00022490"/>
    </source>
</evidence>
<dbReference type="Pfam" id="PF20914">
    <property type="entry name" value="DNA_pol_IIIA_C"/>
    <property type="match status" value="1"/>
</dbReference>
<dbReference type="Pfam" id="PF02811">
    <property type="entry name" value="PHP"/>
    <property type="match status" value="1"/>
</dbReference>
<evidence type="ECO:0000256" key="6">
    <source>
        <dbReference type="ARBA" id="ARBA00022695"/>
    </source>
</evidence>
<comment type="subcellular location">
    <subcellularLocation>
        <location evidence="1">Cytoplasm</location>
    </subcellularLocation>
</comment>
<dbReference type="Gene3D" id="1.10.150.870">
    <property type="match status" value="1"/>
</dbReference>
<evidence type="ECO:0000259" key="10">
    <source>
        <dbReference type="SMART" id="SM00481"/>
    </source>
</evidence>
<evidence type="ECO:0000313" key="12">
    <source>
        <dbReference type="Proteomes" id="UP001556653"/>
    </source>
</evidence>
<evidence type="ECO:0000256" key="8">
    <source>
        <dbReference type="ARBA" id="ARBA00022932"/>
    </source>
</evidence>
<dbReference type="PANTHER" id="PTHR32294">
    <property type="entry name" value="DNA POLYMERASE III SUBUNIT ALPHA"/>
    <property type="match status" value="1"/>
</dbReference>
<dbReference type="RefSeq" id="WP_367966644.1">
    <property type="nucleotide sequence ID" value="NZ_JBAKFI010000001.1"/>
</dbReference>
<dbReference type="InterPro" id="IPR004805">
    <property type="entry name" value="DnaE2/DnaE/PolC"/>
</dbReference>